<dbReference type="EMBL" id="QLIX01000002">
    <property type="protein sequence ID" value="RAI60229.1"/>
    <property type="molecule type" value="Genomic_DNA"/>
</dbReference>
<comment type="caution">
    <text evidence="2">The sequence shown here is derived from an EMBL/GenBank/DDBJ whole genome shotgun (WGS) entry which is preliminary data.</text>
</comment>
<proteinExistence type="predicted"/>
<dbReference type="Pfam" id="PF00583">
    <property type="entry name" value="Acetyltransf_1"/>
    <property type="match status" value="1"/>
</dbReference>
<dbReference type="PROSITE" id="PS51186">
    <property type="entry name" value="GNAT"/>
    <property type="match status" value="1"/>
</dbReference>
<keyword evidence="3" id="KW-1185">Reference proteome</keyword>
<keyword evidence="2" id="KW-0808">Transferase</keyword>
<gene>
    <name evidence="2" type="ORF">DOO78_03895</name>
</gene>
<name>A0A327MC63_9PROT</name>
<dbReference type="InterPro" id="IPR000182">
    <property type="entry name" value="GNAT_dom"/>
</dbReference>
<dbReference type="GO" id="GO:0016747">
    <property type="term" value="F:acyltransferase activity, transferring groups other than amino-acyl groups"/>
    <property type="evidence" value="ECO:0007669"/>
    <property type="project" value="InterPro"/>
</dbReference>
<organism evidence="2 3">
    <name type="scientific">Roseicella frigidaeris</name>
    <dbReference type="NCBI Taxonomy" id="2230885"/>
    <lineage>
        <taxon>Bacteria</taxon>
        <taxon>Pseudomonadati</taxon>
        <taxon>Pseudomonadota</taxon>
        <taxon>Alphaproteobacteria</taxon>
        <taxon>Acetobacterales</taxon>
        <taxon>Roseomonadaceae</taxon>
        <taxon>Roseicella</taxon>
    </lineage>
</organism>
<dbReference type="Proteomes" id="UP000249065">
    <property type="component" value="Unassembled WGS sequence"/>
</dbReference>
<reference evidence="3" key="1">
    <citation type="submission" date="2018-06" db="EMBL/GenBank/DDBJ databases">
        <authorList>
            <person name="Khan S.A."/>
        </authorList>
    </citation>
    <scope>NUCLEOTIDE SEQUENCE [LARGE SCALE GENOMIC DNA]</scope>
    <source>
        <strain evidence="3">DB-1506</strain>
    </source>
</reference>
<evidence type="ECO:0000313" key="3">
    <source>
        <dbReference type="Proteomes" id="UP000249065"/>
    </source>
</evidence>
<dbReference type="InterPro" id="IPR016181">
    <property type="entry name" value="Acyl_CoA_acyltransferase"/>
</dbReference>
<evidence type="ECO:0000259" key="1">
    <source>
        <dbReference type="PROSITE" id="PS51186"/>
    </source>
</evidence>
<accession>A0A327MC63</accession>
<dbReference type="Gene3D" id="3.40.630.30">
    <property type="match status" value="1"/>
</dbReference>
<sequence>MPHNPAWRPMRDADLPVVQALADALHPHHPESPAVFAERLALAPAGCRVLADAAGIGGYAVTHPWTGAGPPPLDALLGALPAAPAAWHVHDIALHPRLRGQGHASTVLQALLAASPWRRATLVAVSGTGPYWAARGFADAPAHPAAALASYGAAARFMVREG</sequence>
<protein>
    <submittedName>
        <fullName evidence="2">GNAT family N-acetyltransferase</fullName>
    </submittedName>
</protein>
<evidence type="ECO:0000313" key="2">
    <source>
        <dbReference type="EMBL" id="RAI60229.1"/>
    </source>
</evidence>
<feature type="domain" description="N-acetyltransferase" evidence="1">
    <location>
        <begin position="5"/>
        <end position="162"/>
    </location>
</feature>
<dbReference type="OrthoDB" id="359414at2"/>
<dbReference type="SUPFAM" id="SSF55729">
    <property type="entry name" value="Acyl-CoA N-acyltransferases (Nat)"/>
    <property type="match status" value="1"/>
</dbReference>
<dbReference type="AlphaFoldDB" id="A0A327MC63"/>